<organism evidence="7">
    <name type="scientific">uncultured Thiotrichaceae bacterium</name>
    <dbReference type="NCBI Taxonomy" id="298394"/>
    <lineage>
        <taxon>Bacteria</taxon>
        <taxon>Pseudomonadati</taxon>
        <taxon>Pseudomonadota</taxon>
        <taxon>Gammaproteobacteria</taxon>
        <taxon>Thiotrichales</taxon>
        <taxon>Thiotrichaceae</taxon>
        <taxon>environmental samples</taxon>
    </lineage>
</organism>
<dbReference type="Gene3D" id="3.40.30.10">
    <property type="entry name" value="Glutaredoxin"/>
    <property type="match status" value="1"/>
</dbReference>
<evidence type="ECO:0000256" key="2">
    <source>
        <dbReference type="ARBA" id="ARBA00022748"/>
    </source>
</evidence>
<dbReference type="SUPFAM" id="SSF52833">
    <property type="entry name" value="Thioredoxin-like"/>
    <property type="match status" value="1"/>
</dbReference>
<dbReference type="PANTHER" id="PTHR42852:SF6">
    <property type="entry name" value="THIOL:DISULFIDE INTERCHANGE PROTEIN DSBE"/>
    <property type="match status" value="1"/>
</dbReference>
<keyword evidence="7" id="KW-0413">Isomerase</keyword>
<evidence type="ECO:0000256" key="3">
    <source>
        <dbReference type="ARBA" id="ARBA00023157"/>
    </source>
</evidence>
<comment type="subcellular location">
    <subcellularLocation>
        <location evidence="1">Cell envelope</location>
    </subcellularLocation>
</comment>
<dbReference type="GO" id="GO:0016853">
    <property type="term" value="F:isomerase activity"/>
    <property type="evidence" value="ECO:0007669"/>
    <property type="project" value="UniProtKB-KW"/>
</dbReference>
<accession>A0A6S6U9V3</accession>
<protein>
    <submittedName>
        <fullName evidence="7">Thiol-disulfide isomerase or thioredoxin</fullName>
    </submittedName>
</protein>
<dbReference type="Pfam" id="PF00578">
    <property type="entry name" value="AhpC-TSA"/>
    <property type="match status" value="1"/>
</dbReference>
<dbReference type="GO" id="GO:0016209">
    <property type="term" value="F:antioxidant activity"/>
    <property type="evidence" value="ECO:0007669"/>
    <property type="project" value="InterPro"/>
</dbReference>
<dbReference type="GO" id="GO:0016491">
    <property type="term" value="F:oxidoreductase activity"/>
    <property type="evidence" value="ECO:0007669"/>
    <property type="project" value="InterPro"/>
</dbReference>
<dbReference type="GO" id="GO:0030313">
    <property type="term" value="C:cell envelope"/>
    <property type="evidence" value="ECO:0007669"/>
    <property type="project" value="UniProtKB-SubCell"/>
</dbReference>
<dbReference type="InterPro" id="IPR036249">
    <property type="entry name" value="Thioredoxin-like_sf"/>
</dbReference>
<dbReference type="InterPro" id="IPR000866">
    <property type="entry name" value="AhpC/TSA"/>
</dbReference>
<evidence type="ECO:0000256" key="1">
    <source>
        <dbReference type="ARBA" id="ARBA00004196"/>
    </source>
</evidence>
<evidence type="ECO:0000256" key="4">
    <source>
        <dbReference type="ARBA" id="ARBA00023284"/>
    </source>
</evidence>
<dbReference type="AlphaFoldDB" id="A0A6S6U9V3"/>
<dbReference type="GO" id="GO:0017004">
    <property type="term" value="P:cytochrome complex assembly"/>
    <property type="evidence" value="ECO:0007669"/>
    <property type="project" value="UniProtKB-KW"/>
</dbReference>
<feature type="chain" id="PRO_5027892796" evidence="5">
    <location>
        <begin position="31"/>
        <end position="173"/>
    </location>
</feature>
<dbReference type="CDD" id="cd02966">
    <property type="entry name" value="TlpA_like_family"/>
    <property type="match status" value="1"/>
</dbReference>
<keyword evidence="3" id="KW-1015">Disulfide bond</keyword>
<evidence type="ECO:0000259" key="6">
    <source>
        <dbReference type="PROSITE" id="PS51352"/>
    </source>
</evidence>
<gene>
    <name evidence="7" type="ORF">HELGO_WM24478</name>
</gene>
<dbReference type="PANTHER" id="PTHR42852">
    <property type="entry name" value="THIOL:DISULFIDE INTERCHANGE PROTEIN DSBE"/>
    <property type="match status" value="1"/>
</dbReference>
<dbReference type="PROSITE" id="PS51352">
    <property type="entry name" value="THIOREDOXIN_2"/>
    <property type="match status" value="1"/>
</dbReference>
<keyword evidence="5" id="KW-0732">Signal</keyword>
<evidence type="ECO:0000256" key="5">
    <source>
        <dbReference type="SAM" id="SignalP"/>
    </source>
</evidence>
<dbReference type="InterPro" id="IPR013766">
    <property type="entry name" value="Thioredoxin_domain"/>
</dbReference>
<keyword evidence="2" id="KW-0201">Cytochrome c-type biogenesis</keyword>
<evidence type="ECO:0000313" key="7">
    <source>
        <dbReference type="EMBL" id="CAA6824386.1"/>
    </source>
</evidence>
<proteinExistence type="predicted"/>
<sequence>MIYSRFINVYSASLLFSLLFTLLTSGSAFALSDMQGNNKHFADMLSKDKWTVFEVWASDCPACPDAVFYMKNLKKRYGHKVELIGISVDGDHGDKGKAMAAAFMKKHQLSFPTLFGRTVEVDNFLYQFEEDLYGTPSVLLFNPQGELRGIEVGAIISQDVIDFIEQDEADKAR</sequence>
<dbReference type="EMBL" id="CACVAV010000381">
    <property type="protein sequence ID" value="CAA6824386.1"/>
    <property type="molecule type" value="Genomic_DNA"/>
</dbReference>
<feature type="domain" description="Thioredoxin" evidence="6">
    <location>
        <begin position="20"/>
        <end position="169"/>
    </location>
</feature>
<name>A0A6S6U9V3_9GAMM</name>
<feature type="signal peptide" evidence="5">
    <location>
        <begin position="1"/>
        <end position="30"/>
    </location>
</feature>
<dbReference type="InterPro" id="IPR050553">
    <property type="entry name" value="Thioredoxin_ResA/DsbE_sf"/>
</dbReference>
<keyword evidence="4" id="KW-0676">Redox-active center</keyword>
<reference evidence="7" key="1">
    <citation type="submission" date="2020-01" db="EMBL/GenBank/DDBJ databases">
        <authorList>
            <person name="Meier V. D."/>
            <person name="Meier V D."/>
        </authorList>
    </citation>
    <scope>NUCLEOTIDE SEQUENCE</scope>
    <source>
        <strain evidence="7">HLG_WM_MAG_08</strain>
    </source>
</reference>